<dbReference type="AlphaFoldDB" id="A0A484ASQ4"/>
<keyword evidence="11" id="KW-0539">Nucleus</keyword>
<feature type="region of interest" description="Disordered" evidence="12">
    <location>
        <begin position="69"/>
        <end position="105"/>
    </location>
</feature>
<reference evidence="14 15" key="1">
    <citation type="journal article" date="2019" name="J. Hered.">
        <title>An Improved Genome Assembly for Drosophila navojoa, the Basal Species in the mojavensis Cluster.</title>
        <authorList>
            <person name="Vanderlinde T."/>
            <person name="Dupim E.G."/>
            <person name="Nazario-Yepiz N.O."/>
            <person name="Carvalho A.B."/>
        </authorList>
    </citation>
    <scope>NUCLEOTIDE SEQUENCE [LARGE SCALE GENOMIC DNA]</scope>
    <source>
        <strain evidence="14">Navoj_Jal97</strain>
        <tissue evidence="14">Whole organism</tissue>
    </source>
</reference>
<proteinExistence type="predicted"/>
<keyword evidence="15" id="KW-1185">Reference proteome</keyword>
<evidence type="ECO:0000259" key="13">
    <source>
        <dbReference type="Pfam" id="PF25491"/>
    </source>
</evidence>
<evidence type="ECO:0000256" key="5">
    <source>
        <dbReference type="ARBA" id="ARBA00022771"/>
    </source>
</evidence>
<protein>
    <recommendedName>
        <fullName evidence="13">BCL-11A-like CCHC zinc finger domain-containing protein</fullName>
    </recommendedName>
</protein>
<dbReference type="OrthoDB" id="10046198at2759"/>
<dbReference type="GO" id="GO:0008270">
    <property type="term" value="F:zinc ion binding"/>
    <property type="evidence" value="ECO:0007669"/>
    <property type="project" value="UniProtKB-KW"/>
</dbReference>
<keyword evidence="10" id="KW-0804">Transcription</keyword>
<evidence type="ECO:0000256" key="1">
    <source>
        <dbReference type="ARBA" id="ARBA00004123"/>
    </source>
</evidence>
<comment type="subcellular location">
    <subcellularLocation>
        <location evidence="1">Nucleus</location>
    </subcellularLocation>
</comment>
<feature type="compositionally biased region" description="Acidic residues" evidence="12">
    <location>
        <begin position="218"/>
        <end position="236"/>
    </location>
</feature>
<evidence type="ECO:0000256" key="4">
    <source>
        <dbReference type="ARBA" id="ARBA00022737"/>
    </source>
</evidence>
<dbReference type="Pfam" id="PF25491">
    <property type="entry name" value="CCHC_BCL-11A"/>
    <property type="match status" value="1"/>
</dbReference>
<keyword evidence="2" id="KW-1017">Isopeptide bond</keyword>
<dbReference type="EMBL" id="LSRL02001072">
    <property type="protein sequence ID" value="TDG39408.1"/>
    <property type="molecule type" value="Genomic_DNA"/>
</dbReference>
<evidence type="ECO:0000256" key="9">
    <source>
        <dbReference type="ARBA" id="ARBA00023125"/>
    </source>
</evidence>
<keyword evidence="3" id="KW-0479">Metal-binding</keyword>
<keyword evidence="9" id="KW-0238">DNA-binding</keyword>
<dbReference type="PANTHER" id="PTHR45993">
    <property type="entry name" value="B-CELL LYMPHOMA/LEUKEMIA 11"/>
    <property type="match status" value="1"/>
</dbReference>
<evidence type="ECO:0000256" key="12">
    <source>
        <dbReference type="SAM" id="MobiDB-lite"/>
    </source>
</evidence>
<dbReference type="InterPro" id="IPR057448">
    <property type="entry name" value="BCL-11A_Znf_CCHC"/>
</dbReference>
<sequence>MYNKMLSISEDHGFRSLSHSDSTENDAVAAQDILTCGACQKTFALSDIVRFIQHKVMQCNKENYGQCTTQAPSMDRDADEGRPLSLVNRRPSISAPITGRKSAPVGVAPPTATAAAAAATAAAAAAAAAAAVASSAASGSRIHTPPPSPADLLADGASSTPKRLVDENDNTTPKADSEALPLPPHSPQSGEQDVHIGRAAIEDCALLDDKPKVKQEPLADDELPQEEQPLDEEQQQEQEQQQERERELEQPAGDDCQQPLAKRPKMELVDAEANTVHT</sequence>
<feature type="compositionally biased region" description="Basic and acidic residues" evidence="12">
    <location>
        <begin position="207"/>
        <end position="217"/>
    </location>
</feature>
<feature type="region of interest" description="Disordered" evidence="12">
    <location>
        <begin position="206"/>
        <end position="278"/>
    </location>
</feature>
<organism evidence="14 15">
    <name type="scientific">Drosophila navojoa</name>
    <name type="common">Fruit fly</name>
    <dbReference type="NCBI Taxonomy" id="7232"/>
    <lineage>
        <taxon>Eukaryota</taxon>
        <taxon>Metazoa</taxon>
        <taxon>Ecdysozoa</taxon>
        <taxon>Arthropoda</taxon>
        <taxon>Hexapoda</taxon>
        <taxon>Insecta</taxon>
        <taxon>Pterygota</taxon>
        <taxon>Neoptera</taxon>
        <taxon>Endopterygota</taxon>
        <taxon>Diptera</taxon>
        <taxon>Brachycera</taxon>
        <taxon>Muscomorpha</taxon>
        <taxon>Ephydroidea</taxon>
        <taxon>Drosophilidae</taxon>
        <taxon>Drosophila</taxon>
    </lineage>
</organism>
<evidence type="ECO:0000256" key="3">
    <source>
        <dbReference type="ARBA" id="ARBA00022723"/>
    </source>
</evidence>
<dbReference type="GO" id="GO:0003700">
    <property type="term" value="F:DNA-binding transcription factor activity"/>
    <property type="evidence" value="ECO:0007669"/>
    <property type="project" value="TreeGrafter"/>
</dbReference>
<dbReference type="PANTHER" id="PTHR45993:SF6">
    <property type="entry name" value="C2H2-TYPE DOMAIN-CONTAINING PROTEIN"/>
    <property type="match status" value="1"/>
</dbReference>
<dbReference type="Proteomes" id="UP000295192">
    <property type="component" value="Unassembled WGS sequence"/>
</dbReference>
<feature type="domain" description="BCL-11A-like CCHC zinc finger" evidence="13">
    <location>
        <begin position="33"/>
        <end position="60"/>
    </location>
</feature>
<evidence type="ECO:0000256" key="2">
    <source>
        <dbReference type="ARBA" id="ARBA00022499"/>
    </source>
</evidence>
<evidence type="ECO:0000256" key="11">
    <source>
        <dbReference type="ARBA" id="ARBA00023242"/>
    </source>
</evidence>
<dbReference type="GO" id="GO:0000978">
    <property type="term" value="F:RNA polymerase II cis-regulatory region sequence-specific DNA binding"/>
    <property type="evidence" value="ECO:0007669"/>
    <property type="project" value="TreeGrafter"/>
</dbReference>
<keyword evidence="8" id="KW-0805">Transcription regulation</keyword>
<evidence type="ECO:0000256" key="7">
    <source>
        <dbReference type="ARBA" id="ARBA00022843"/>
    </source>
</evidence>
<dbReference type="GO" id="GO:0006357">
    <property type="term" value="P:regulation of transcription by RNA polymerase II"/>
    <property type="evidence" value="ECO:0007669"/>
    <property type="project" value="TreeGrafter"/>
</dbReference>
<dbReference type="OMA" id="DCQQPLA"/>
<accession>A0A484ASQ4</accession>
<evidence type="ECO:0000313" key="15">
    <source>
        <dbReference type="Proteomes" id="UP000295192"/>
    </source>
</evidence>
<evidence type="ECO:0000256" key="6">
    <source>
        <dbReference type="ARBA" id="ARBA00022833"/>
    </source>
</evidence>
<gene>
    <name evidence="14" type="ORF">AWZ03_014170</name>
</gene>
<comment type="caution">
    <text evidence="14">The sequence shown here is derived from an EMBL/GenBank/DDBJ whole genome shotgun (WGS) entry which is preliminary data.</text>
</comment>
<feature type="region of interest" description="Disordered" evidence="12">
    <location>
        <begin position="138"/>
        <end position="192"/>
    </location>
</feature>
<keyword evidence="4" id="KW-0677">Repeat</keyword>
<evidence type="ECO:0000256" key="10">
    <source>
        <dbReference type="ARBA" id="ARBA00023163"/>
    </source>
</evidence>
<keyword evidence="6" id="KW-0862">Zinc</keyword>
<evidence type="ECO:0000256" key="8">
    <source>
        <dbReference type="ARBA" id="ARBA00023015"/>
    </source>
</evidence>
<dbReference type="GO" id="GO:0005634">
    <property type="term" value="C:nucleus"/>
    <property type="evidence" value="ECO:0007669"/>
    <property type="project" value="UniProtKB-SubCell"/>
</dbReference>
<feature type="non-terminal residue" evidence="14">
    <location>
        <position position="278"/>
    </location>
</feature>
<keyword evidence="5" id="KW-0863">Zinc-finger</keyword>
<dbReference type="InterPro" id="IPR051497">
    <property type="entry name" value="Dev/Hematopoietic_TF"/>
</dbReference>
<evidence type="ECO:0000313" key="14">
    <source>
        <dbReference type="EMBL" id="TDG39408.1"/>
    </source>
</evidence>
<name>A0A484ASQ4_DRONA</name>
<keyword evidence="7" id="KW-0832">Ubl conjugation</keyword>